<comment type="caution">
    <text evidence="1">The sequence shown here is derived from an EMBL/GenBank/DDBJ whole genome shotgun (WGS) entry which is preliminary data.</text>
</comment>
<accession>A0A0F8YY37</accession>
<protein>
    <submittedName>
        <fullName evidence="1">Uncharacterized protein</fullName>
    </submittedName>
</protein>
<gene>
    <name evidence="1" type="ORF">LCGC14_2840070</name>
</gene>
<dbReference type="EMBL" id="LAZR01054331">
    <property type="protein sequence ID" value="KKK78785.1"/>
    <property type="molecule type" value="Genomic_DNA"/>
</dbReference>
<name>A0A0F8YY37_9ZZZZ</name>
<reference evidence="1" key="1">
    <citation type="journal article" date="2015" name="Nature">
        <title>Complex archaea that bridge the gap between prokaryotes and eukaryotes.</title>
        <authorList>
            <person name="Spang A."/>
            <person name="Saw J.H."/>
            <person name="Jorgensen S.L."/>
            <person name="Zaremba-Niedzwiedzka K."/>
            <person name="Martijn J."/>
            <person name="Lind A.E."/>
            <person name="van Eijk R."/>
            <person name="Schleper C."/>
            <person name="Guy L."/>
            <person name="Ettema T.J."/>
        </authorList>
    </citation>
    <scope>NUCLEOTIDE SEQUENCE</scope>
</reference>
<proteinExistence type="predicted"/>
<evidence type="ECO:0000313" key="1">
    <source>
        <dbReference type="EMBL" id="KKK78785.1"/>
    </source>
</evidence>
<organism evidence="1">
    <name type="scientific">marine sediment metagenome</name>
    <dbReference type="NCBI Taxonomy" id="412755"/>
    <lineage>
        <taxon>unclassified sequences</taxon>
        <taxon>metagenomes</taxon>
        <taxon>ecological metagenomes</taxon>
    </lineage>
</organism>
<dbReference type="AlphaFoldDB" id="A0A0F8YY37"/>
<sequence length="103" mass="11843">MSKLMKCGCRVTPGGPIGYGELREHITKHIPESFSDTASAVFMLELLRGLNSSTREIAKEDFYLETYVPFRFRLFELMTEYDEKIKPGLEKIWPENPLAEALL</sequence>